<evidence type="ECO:0000256" key="11">
    <source>
        <dbReference type="HAMAP-Rule" id="MF_00318"/>
    </source>
</evidence>
<dbReference type="Pfam" id="PF03952">
    <property type="entry name" value="Enolase_N"/>
    <property type="match status" value="1"/>
</dbReference>
<feature type="binding site" evidence="13">
    <location>
        <position position="310"/>
    </location>
    <ligand>
        <name>substrate</name>
    </ligand>
</feature>
<evidence type="ECO:0000256" key="7">
    <source>
        <dbReference type="ARBA" id="ARBA00022723"/>
    </source>
</evidence>
<feature type="binding site" evidence="13">
    <location>
        <position position="164"/>
    </location>
    <ligand>
        <name>substrate</name>
    </ligand>
</feature>
<evidence type="ECO:0000313" key="17">
    <source>
        <dbReference type="EMBL" id="MBA0125449.1"/>
    </source>
</evidence>
<dbReference type="SFLD" id="SFLDS00001">
    <property type="entry name" value="Enolase"/>
    <property type="match status" value="1"/>
</dbReference>
<proteinExistence type="inferred from homology"/>
<reference evidence="17 18" key="1">
    <citation type="submission" date="2020-07" db="EMBL/GenBank/DDBJ databases">
        <title>Genome of Haloechinothrix sp.</title>
        <authorList>
            <person name="Tang S.-K."/>
            <person name="Yang L."/>
            <person name="Zhu W.-Y."/>
        </authorList>
    </citation>
    <scope>NUCLEOTIDE SEQUENCE [LARGE SCALE GENOMIC DNA]</scope>
    <source>
        <strain evidence="17 18">YIM 98757</strain>
    </source>
</reference>
<dbReference type="GO" id="GO:0000287">
    <property type="term" value="F:magnesium ion binding"/>
    <property type="evidence" value="ECO:0007669"/>
    <property type="project" value="UniProtKB-UniRule"/>
</dbReference>
<dbReference type="GO" id="GO:0004634">
    <property type="term" value="F:phosphopyruvate hydratase activity"/>
    <property type="evidence" value="ECO:0007669"/>
    <property type="project" value="UniProtKB-UniRule"/>
</dbReference>
<name>A0A838A9L7_9PSEU</name>
<keyword evidence="5 11" id="KW-0963">Cytoplasm</keyword>
<dbReference type="FunFam" id="3.20.20.120:FF:000001">
    <property type="entry name" value="Enolase"/>
    <property type="match status" value="1"/>
</dbReference>
<dbReference type="RefSeq" id="WP_180892236.1">
    <property type="nucleotide sequence ID" value="NZ_JACCKD010000002.1"/>
</dbReference>
<comment type="catalytic activity">
    <reaction evidence="11">
        <text>(2R)-2-phosphoglycerate = phosphoenolpyruvate + H2O</text>
        <dbReference type="Rhea" id="RHEA:10164"/>
        <dbReference type="ChEBI" id="CHEBI:15377"/>
        <dbReference type="ChEBI" id="CHEBI:58289"/>
        <dbReference type="ChEBI" id="CHEBI:58702"/>
        <dbReference type="EC" id="4.2.1.11"/>
    </reaction>
</comment>
<feature type="binding site" evidence="11 14">
    <location>
        <position position="283"/>
    </location>
    <ligand>
        <name>Mg(2+)</name>
        <dbReference type="ChEBI" id="CHEBI:18420"/>
    </ligand>
</feature>
<comment type="pathway">
    <text evidence="1 11">Carbohydrate degradation; glycolysis; pyruvate from D-glyceraldehyde 3-phosphate: step 4/5.</text>
</comment>
<feature type="binding site" evidence="11">
    <location>
        <position position="163"/>
    </location>
    <ligand>
        <name>(2R)-2-phosphoglycerate</name>
        <dbReference type="ChEBI" id="CHEBI:58289"/>
    </ligand>
</feature>
<dbReference type="GO" id="GO:0000015">
    <property type="term" value="C:phosphopyruvate hydratase complex"/>
    <property type="evidence" value="ECO:0007669"/>
    <property type="project" value="InterPro"/>
</dbReference>
<dbReference type="InterPro" id="IPR000941">
    <property type="entry name" value="Enolase"/>
</dbReference>
<dbReference type="PANTHER" id="PTHR11902:SF1">
    <property type="entry name" value="ENOLASE"/>
    <property type="match status" value="1"/>
</dbReference>
<evidence type="ECO:0000256" key="5">
    <source>
        <dbReference type="ARBA" id="ARBA00022490"/>
    </source>
</evidence>
<dbReference type="SMART" id="SM01192">
    <property type="entry name" value="Enolase_C"/>
    <property type="match status" value="1"/>
</dbReference>
<dbReference type="FunFam" id="3.30.390.10:FF:000001">
    <property type="entry name" value="Enolase"/>
    <property type="match status" value="1"/>
</dbReference>
<evidence type="ECO:0000256" key="6">
    <source>
        <dbReference type="ARBA" id="ARBA00022525"/>
    </source>
</evidence>
<keyword evidence="17" id="KW-0670">Pyruvate</keyword>
<feature type="binding site" evidence="11 14">
    <location>
        <position position="310"/>
    </location>
    <ligand>
        <name>Mg(2+)</name>
        <dbReference type="ChEBI" id="CHEBI:18420"/>
    </ligand>
</feature>
<dbReference type="PIRSF" id="PIRSF001400">
    <property type="entry name" value="Enolase"/>
    <property type="match status" value="1"/>
</dbReference>
<accession>A0A838A9L7</accession>
<dbReference type="Gene3D" id="3.20.20.120">
    <property type="entry name" value="Enolase-like C-terminal domain"/>
    <property type="match status" value="1"/>
</dbReference>
<keyword evidence="7 11" id="KW-0479">Metal-binding</keyword>
<feature type="binding site" evidence="11">
    <location>
        <position position="364"/>
    </location>
    <ligand>
        <name>(2R)-2-phosphoglycerate</name>
        <dbReference type="ChEBI" id="CHEBI:58289"/>
    </ligand>
</feature>
<feature type="binding site" evidence="13">
    <location>
        <position position="386"/>
    </location>
    <ligand>
        <name>substrate</name>
    </ligand>
</feature>
<feature type="domain" description="Enolase N-terminal" evidence="16">
    <location>
        <begin position="4"/>
        <end position="134"/>
    </location>
</feature>
<evidence type="ECO:0000256" key="3">
    <source>
        <dbReference type="ARBA" id="ARBA00012058"/>
    </source>
</evidence>
<feature type="active site" description="Proton donor" evidence="11 12">
    <location>
        <position position="205"/>
    </location>
</feature>
<dbReference type="InterPro" id="IPR020811">
    <property type="entry name" value="Enolase_N"/>
</dbReference>
<dbReference type="SFLD" id="SFLDF00002">
    <property type="entry name" value="enolase"/>
    <property type="match status" value="1"/>
</dbReference>
<evidence type="ECO:0000256" key="14">
    <source>
        <dbReference type="PIRSR" id="PIRSR001400-3"/>
    </source>
</evidence>
<dbReference type="InterPro" id="IPR020810">
    <property type="entry name" value="Enolase_C"/>
</dbReference>
<keyword evidence="9 11" id="KW-0324">Glycolysis</keyword>
<organism evidence="17 18">
    <name type="scientific">Haloechinothrix aidingensis</name>
    <dbReference type="NCBI Taxonomy" id="2752311"/>
    <lineage>
        <taxon>Bacteria</taxon>
        <taxon>Bacillati</taxon>
        <taxon>Actinomycetota</taxon>
        <taxon>Actinomycetes</taxon>
        <taxon>Pseudonocardiales</taxon>
        <taxon>Pseudonocardiaceae</taxon>
        <taxon>Haloechinothrix</taxon>
    </lineage>
</organism>
<dbReference type="UniPathway" id="UPA00109">
    <property type="reaction ID" value="UER00187"/>
</dbReference>
<dbReference type="InterPro" id="IPR029017">
    <property type="entry name" value="Enolase-like_N"/>
</dbReference>
<keyword evidence="18" id="KW-1185">Reference proteome</keyword>
<comment type="subcellular location">
    <subcellularLocation>
        <location evidence="11">Cytoplasm</location>
    </subcellularLocation>
    <subcellularLocation>
        <location evidence="11">Secreted</location>
    </subcellularLocation>
    <subcellularLocation>
        <location evidence="11">Cell surface</location>
    </subcellularLocation>
    <text evidence="11">Fractions of enolase are present in both the cytoplasm and on the cell surface.</text>
</comment>
<evidence type="ECO:0000256" key="8">
    <source>
        <dbReference type="ARBA" id="ARBA00022842"/>
    </source>
</evidence>
<keyword evidence="10 11" id="KW-0456">Lyase</keyword>
<dbReference type="HAMAP" id="MF_00318">
    <property type="entry name" value="Enolase"/>
    <property type="match status" value="1"/>
</dbReference>
<dbReference type="EC" id="4.2.1.11" evidence="3 11"/>
<comment type="cofactor">
    <cofactor evidence="14">
        <name>Mg(2+)</name>
        <dbReference type="ChEBI" id="CHEBI:18420"/>
    </cofactor>
    <text evidence="14">Mg(2+) is required for catalysis and for stabilizing the dimer.</text>
</comment>
<comment type="caution">
    <text evidence="17">The sequence shown here is derived from an EMBL/GenBank/DDBJ whole genome shotgun (WGS) entry which is preliminary data.</text>
</comment>
<dbReference type="PRINTS" id="PR00148">
    <property type="entry name" value="ENOLASE"/>
</dbReference>
<comment type="function">
    <text evidence="11">Catalyzes the reversible conversion of 2-phosphoglycerate (2-PG) into phosphoenolpyruvate (PEP). It is essential for the degradation of carbohydrates via glycolysis.</text>
</comment>
<gene>
    <name evidence="11 17" type="primary">eno</name>
    <name evidence="17" type="ORF">H0B56_07840</name>
</gene>
<dbReference type="InterPro" id="IPR036849">
    <property type="entry name" value="Enolase-like_C_sf"/>
</dbReference>
<evidence type="ECO:0000256" key="12">
    <source>
        <dbReference type="PIRSR" id="PIRSR001400-1"/>
    </source>
</evidence>
<evidence type="ECO:0000256" key="13">
    <source>
        <dbReference type="PIRSR" id="PIRSR001400-2"/>
    </source>
</evidence>
<dbReference type="GO" id="GO:0006096">
    <property type="term" value="P:glycolytic process"/>
    <property type="evidence" value="ECO:0007669"/>
    <property type="project" value="UniProtKB-UniRule"/>
</dbReference>
<dbReference type="NCBIfam" id="TIGR01060">
    <property type="entry name" value="eno"/>
    <property type="match status" value="1"/>
</dbReference>
<feature type="binding site" evidence="11">
    <location>
        <position position="365"/>
    </location>
    <ligand>
        <name>(2R)-2-phosphoglycerate</name>
        <dbReference type="ChEBI" id="CHEBI:58289"/>
    </ligand>
</feature>
<dbReference type="Gene3D" id="3.30.390.10">
    <property type="entry name" value="Enolase-like, N-terminal domain"/>
    <property type="match status" value="1"/>
</dbReference>
<dbReference type="PROSITE" id="PS00164">
    <property type="entry name" value="ENOLASE"/>
    <property type="match status" value="1"/>
</dbReference>
<evidence type="ECO:0000256" key="9">
    <source>
        <dbReference type="ARBA" id="ARBA00023152"/>
    </source>
</evidence>
<feature type="binding site" evidence="11">
    <location>
        <position position="386"/>
    </location>
    <ligand>
        <name>(2R)-2-phosphoglycerate</name>
        <dbReference type="ChEBI" id="CHEBI:58289"/>
    </ligand>
</feature>
<dbReference type="GO" id="GO:0009986">
    <property type="term" value="C:cell surface"/>
    <property type="evidence" value="ECO:0007669"/>
    <property type="project" value="UniProtKB-SubCell"/>
</dbReference>
<dbReference type="SFLD" id="SFLDG00178">
    <property type="entry name" value="enolase"/>
    <property type="match status" value="1"/>
</dbReference>
<dbReference type="SUPFAM" id="SSF54826">
    <property type="entry name" value="Enolase N-terminal domain-like"/>
    <property type="match status" value="1"/>
</dbReference>
<dbReference type="InterPro" id="IPR020809">
    <property type="entry name" value="Enolase_CS"/>
</dbReference>
<keyword evidence="6 11" id="KW-0964">Secreted</keyword>
<comment type="similarity">
    <text evidence="2 11">Belongs to the enolase family.</text>
</comment>
<dbReference type="AlphaFoldDB" id="A0A838A9L7"/>
<dbReference type="Proteomes" id="UP000582974">
    <property type="component" value="Unassembled WGS sequence"/>
</dbReference>
<feature type="domain" description="Enolase C-terminal TIM barrel" evidence="15">
    <location>
        <begin position="139"/>
        <end position="423"/>
    </location>
</feature>
<evidence type="ECO:0000313" key="18">
    <source>
        <dbReference type="Proteomes" id="UP000582974"/>
    </source>
</evidence>
<dbReference type="EMBL" id="JACCKD010000002">
    <property type="protein sequence ID" value="MBA0125449.1"/>
    <property type="molecule type" value="Genomic_DNA"/>
</dbReference>
<evidence type="ECO:0000259" key="15">
    <source>
        <dbReference type="SMART" id="SM01192"/>
    </source>
</evidence>
<evidence type="ECO:0000256" key="1">
    <source>
        <dbReference type="ARBA" id="ARBA00005031"/>
    </source>
</evidence>
<dbReference type="Pfam" id="PF00113">
    <property type="entry name" value="Enolase_C"/>
    <property type="match status" value="1"/>
</dbReference>
<evidence type="ECO:0000256" key="4">
    <source>
        <dbReference type="ARBA" id="ARBA00017068"/>
    </source>
</evidence>
<dbReference type="GO" id="GO:0005576">
    <property type="term" value="C:extracellular region"/>
    <property type="evidence" value="ECO:0007669"/>
    <property type="project" value="UniProtKB-SubCell"/>
</dbReference>
<dbReference type="SUPFAM" id="SSF51604">
    <property type="entry name" value="Enolase C-terminal domain-like"/>
    <property type="match status" value="1"/>
</dbReference>
<dbReference type="PANTHER" id="PTHR11902">
    <property type="entry name" value="ENOLASE"/>
    <property type="match status" value="1"/>
</dbReference>
<evidence type="ECO:0000259" key="16">
    <source>
        <dbReference type="SMART" id="SM01193"/>
    </source>
</evidence>
<dbReference type="SMART" id="SM01193">
    <property type="entry name" value="Enolase_N"/>
    <property type="match status" value="1"/>
</dbReference>
<keyword evidence="8 11" id="KW-0460">Magnesium</keyword>
<protein>
    <recommendedName>
        <fullName evidence="4 11">Enolase</fullName>
        <ecNumber evidence="3 11">4.2.1.11</ecNumber>
    </recommendedName>
    <alternativeName>
        <fullName evidence="11">2-phospho-D-glycerate hydro-lyase</fullName>
    </alternativeName>
    <alternativeName>
        <fullName evidence="11">2-phosphoglycerate dehydratase</fullName>
    </alternativeName>
</protein>
<feature type="binding site" evidence="13">
    <location>
        <begin position="362"/>
        <end position="365"/>
    </location>
    <ligand>
        <name>substrate</name>
    </ligand>
</feature>
<evidence type="ECO:0000256" key="2">
    <source>
        <dbReference type="ARBA" id="ARBA00009604"/>
    </source>
</evidence>
<feature type="binding site" evidence="13">
    <location>
        <position position="155"/>
    </location>
    <ligand>
        <name>substrate</name>
    </ligand>
</feature>
<feature type="active site" description="Proton acceptor" evidence="11 12">
    <location>
        <position position="335"/>
    </location>
</feature>
<feature type="binding site" evidence="13">
    <location>
        <position position="283"/>
    </location>
    <ligand>
        <name>substrate</name>
    </ligand>
</feature>
<dbReference type="CDD" id="cd03313">
    <property type="entry name" value="enolase"/>
    <property type="match status" value="1"/>
</dbReference>
<feature type="binding site" evidence="11">
    <location>
        <position position="335"/>
    </location>
    <ligand>
        <name>(2R)-2-phosphoglycerate</name>
        <dbReference type="ChEBI" id="CHEBI:58289"/>
    </ligand>
</feature>
<sequence length="428" mass="45055">MAVIEQVGAREILDSRGNPTVEVEVALDDGSLSRAAVPSGASTGEYEAVELRDGDAARYGGKGVERAVAGVIGEINDELAGVEAVDQRVVDQKLVDLDGTPDKSRLGANAILGASLAVARAAASSAELELFRYLGGPNAHVLPVPMMNILNGGAHADTGVDIQEFMIAPIGADSFRDALRWGAEVYQALKSVLKGRGLSTGLGDEGGFAPSLSSNREALDLIMQAIEKAGYAPGRDVALALDVAATEFFSDGRYTFEGTARSAAELTTYYAELLEAYPLVSIEDPLSEDDWDGWTELTGKLGGRVQLVGDDLFVTNPERLEEGINRGAGNALLVKVNQIGTLSETMDAVTLAGSYGYKSMISHRSGETEDTTIADLSVATGAGQIKTGAPARSERVAKYNQLLRIEENLGDAARYAGDIAFPRFGHEG</sequence>
<evidence type="ECO:0000256" key="10">
    <source>
        <dbReference type="ARBA" id="ARBA00023239"/>
    </source>
</evidence>
<feature type="binding site" evidence="11 14">
    <location>
        <position position="242"/>
    </location>
    <ligand>
        <name>Mg(2+)</name>
        <dbReference type="ChEBI" id="CHEBI:18420"/>
    </ligand>
</feature>
<comment type="cofactor">
    <cofactor evidence="11">
        <name>Mg(2+)</name>
        <dbReference type="ChEBI" id="CHEBI:18420"/>
    </cofactor>
    <text evidence="11">Binds a second Mg(2+) ion via substrate during catalysis.</text>
</comment>